<evidence type="ECO:0000313" key="4">
    <source>
        <dbReference type="EMBL" id="CAB4805487.1"/>
    </source>
</evidence>
<feature type="domain" description="4Fe-4S ferredoxin-type" evidence="1">
    <location>
        <begin position="1"/>
        <end position="30"/>
    </location>
</feature>
<dbReference type="EMBL" id="CAESGF010000002">
    <property type="protein sequence ID" value="CAB4362690.1"/>
    <property type="molecule type" value="Genomic_DNA"/>
</dbReference>
<accession>A0A6J6QA99</accession>
<dbReference type="InterPro" id="IPR017896">
    <property type="entry name" value="4Fe4S_Fe-S-bd"/>
</dbReference>
<dbReference type="SUPFAM" id="SSF54862">
    <property type="entry name" value="4Fe-4S ferredoxins"/>
    <property type="match status" value="1"/>
</dbReference>
<evidence type="ECO:0000313" key="7">
    <source>
        <dbReference type="EMBL" id="CAB5009244.1"/>
    </source>
</evidence>
<dbReference type="EMBL" id="CAFBMT010000001">
    <property type="protein sequence ID" value="CAB4911684.1"/>
    <property type="molecule type" value="Genomic_DNA"/>
</dbReference>
<gene>
    <name evidence="3" type="ORF">UFOPK2656_00473</name>
    <name evidence="4" type="ORF">UFOPK3099_00389</name>
    <name evidence="5" type="ORF">UFOPK3267_02645</name>
    <name evidence="6" type="ORF">UFOPK3651_00241</name>
    <name evidence="7" type="ORF">UFOPK3931_02714</name>
    <name evidence="2" type="ORF">UFOPK4189_00470</name>
</gene>
<dbReference type="EMBL" id="CAFBOL010000101">
    <property type="protein sequence ID" value="CAB5009244.1"/>
    <property type="molecule type" value="Genomic_DNA"/>
</dbReference>
<evidence type="ECO:0000259" key="1">
    <source>
        <dbReference type="PROSITE" id="PS51379"/>
    </source>
</evidence>
<protein>
    <submittedName>
        <fullName evidence="3">Unannotated protein</fullName>
    </submittedName>
</protein>
<evidence type="ECO:0000313" key="5">
    <source>
        <dbReference type="EMBL" id="CAB4853121.1"/>
    </source>
</evidence>
<sequence length="137" mass="14997">MSLMVRQDRCIGCGACDFSCHTDALTKMDSFLGIFEIDPYTCDDCMVCVGKCPENAIVADDRFPVCHGHGCPLHSDRLAGTECSIWQETCATCGTTLWLEPGADAYVCPTCDSHRKVHCPKTRLLTIIPSPTRAAKH</sequence>
<dbReference type="EMBL" id="CAFBIY010000203">
    <property type="protein sequence ID" value="CAB4853121.1"/>
    <property type="molecule type" value="Genomic_DNA"/>
</dbReference>
<evidence type="ECO:0000313" key="6">
    <source>
        <dbReference type="EMBL" id="CAB4911684.1"/>
    </source>
</evidence>
<dbReference type="Pfam" id="PF12838">
    <property type="entry name" value="Fer4_7"/>
    <property type="match status" value="1"/>
</dbReference>
<reference evidence="3" key="1">
    <citation type="submission" date="2020-05" db="EMBL/GenBank/DDBJ databases">
        <authorList>
            <person name="Chiriac C."/>
            <person name="Salcher M."/>
            <person name="Ghai R."/>
            <person name="Kavagutti S V."/>
        </authorList>
    </citation>
    <scope>NUCLEOTIDE SEQUENCE</scope>
</reference>
<dbReference type="AlphaFoldDB" id="A0A6J6QA99"/>
<dbReference type="EMBL" id="CAEZYF010000002">
    <property type="protein sequence ID" value="CAB4707939.1"/>
    <property type="molecule type" value="Genomic_DNA"/>
</dbReference>
<dbReference type="PROSITE" id="PS51379">
    <property type="entry name" value="4FE4S_FER_2"/>
    <property type="match status" value="2"/>
</dbReference>
<dbReference type="PROSITE" id="PS00198">
    <property type="entry name" value="4FE4S_FER_1"/>
    <property type="match status" value="1"/>
</dbReference>
<feature type="domain" description="4Fe-4S ferredoxin-type" evidence="1">
    <location>
        <begin position="33"/>
        <end position="62"/>
    </location>
</feature>
<dbReference type="InterPro" id="IPR017900">
    <property type="entry name" value="4Fe4S_Fe_S_CS"/>
</dbReference>
<evidence type="ECO:0000313" key="2">
    <source>
        <dbReference type="EMBL" id="CAB4362690.1"/>
    </source>
</evidence>
<dbReference type="Gene3D" id="3.30.70.20">
    <property type="match status" value="1"/>
</dbReference>
<dbReference type="EMBL" id="CAFAAV010000018">
    <property type="protein sequence ID" value="CAB4805487.1"/>
    <property type="molecule type" value="Genomic_DNA"/>
</dbReference>
<name>A0A6J6QA99_9ZZZZ</name>
<evidence type="ECO:0000313" key="3">
    <source>
        <dbReference type="EMBL" id="CAB4707939.1"/>
    </source>
</evidence>
<organism evidence="3">
    <name type="scientific">freshwater metagenome</name>
    <dbReference type="NCBI Taxonomy" id="449393"/>
    <lineage>
        <taxon>unclassified sequences</taxon>
        <taxon>metagenomes</taxon>
        <taxon>ecological metagenomes</taxon>
    </lineage>
</organism>
<proteinExistence type="predicted"/>